<reference evidence="1" key="1">
    <citation type="submission" date="2021-04" db="EMBL/GenBank/DDBJ databases">
        <authorList>
            <person name="Rodrigo-Torres L."/>
            <person name="Arahal R. D."/>
            <person name="Lucena T."/>
        </authorList>
    </citation>
    <scope>NUCLEOTIDE SEQUENCE</scope>
    <source>
        <strain evidence="1">AS29M-1</strain>
    </source>
</reference>
<name>A0A916JQE0_9FLAO</name>
<evidence type="ECO:0008006" key="3">
    <source>
        <dbReference type="Google" id="ProtNLM"/>
    </source>
</evidence>
<dbReference type="PROSITE" id="PS51257">
    <property type="entry name" value="PROKAR_LIPOPROTEIN"/>
    <property type="match status" value="1"/>
</dbReference>
<proteinExistence type="predicted"/>
<dbReference type="Proteomes" id="UP000683507">
    <property type="component" value="Chromosome"/>
</dbReference>
<evidence type="ECO:0000313" key="2">
    <source>
        <dbReference type="Proteomes" id="UP000683507"/>
    </source>
</evidence>
<dbReference type="AlphaFoldDB" id="A0A916JQE0"/>
<organism evidence="1 2">
    <name type="scientific">Parvicella tangerina</name>
    <dbReference type="NCBI Taxonomy" id="2829795"/>
    <lineage>
        <taxon>Bacteria</taxon>
        <taxon>Pseudomonadati</taxon>
        <taxon>Bacteroidota</taxon>
        <taxon>Flavobacteriia</taxon>
        <taxon>Flavobacteriales</taxon>
        <taxon>Parvicellaceae</taxon>
        <taxon>Parvicella</taxon>
    </lineage>
</organism>
<dbReference type="KEGG" id="ptan:CRYO30217_03301"/>
<accession>A0A916JQE0</accession>
<protein>
    <recommendedName>
        <fullName evidence="3">Lipoprotein</fullName>
    </recommendedName>
</protein>
<keyword evidence="2" id="KW-1185">Reference proteome</keyword>
<dbReference type="RefSeq" id="WP_258543486.1">
    <property type="nucleotide sequence ID" value="NZ_OU015584.1"/>
</dbReference>
<evidence type="ECO:0000313" key="1">
    <source>
        <dbReference type="EMBL" id="CAG5086841.1"/>
    </source>
</evidence>
<gene>
    <name evidence="1" type="ORF">CRYO30217_03301</name>
</gene>
<sequence>MRNFLSVFFLLFLFGCNSIEDNNKTEESVLKPGDEGYAEMIANSFCECAEISKTNSSTNKFEMSNECFDKWEEEYGSVNLNEEETKLFQKLIDECLFEMGQAIEIHLDDQKTSFFQEFSELIDDSEKLSRLNDLIVDEQDFTGSGAILSNTPWLVDYIENIYDSTGIFLSAFKPKDGLDNFQYVKNLEFVRFYGKEVVELDLYENRSYDIENVNAVFENNYVELTLNFNLIHFDEGYKMFNAPKGVDVKVFNNEQFGKVLVQGNSTTNSSYSIPKVKIDPEKLKNLNVTLSNKTWTIGSSKDLVLSIQGTPTSIMDLGGGQYYYMYGVSRVTIMDGVVTSYNNLDKNLKVKL</sequence>
<dbReference type="EMBL" id="OU015584">
    <property type="protein sequence ID" value="CAG5086841.1"/>
    <property type="molecule type" value="Genomic_DNA"/>
</dbReference>